<dbReference type="InterPro" id="IPR000118">
    <property type="entry name" value="Granulin"/>
</dbReference>
<dbReference type="PROSITE" id="PS00640">
    <property type="entry name" value="THIOL_PROTEASE_ASN"/>
    <property type="match status" value="1"/>
</dbReference>
<evidence type="ECO:0000256" key="6">
    <source>
        <dbReference type="ARBA" id="ARBA00023180"/>
    </source>
</evidence>
<evidence type="ECO:0000259" key="10">
    <source>
        <dbReference type="SMART" id="SM00848"/>
    </source>
</evidence>
<keyword evidence="4" id="KW-0788">Thiol protease</keyword>
<evidence type="ECO:0000259" key="9">
    <source>
        <dbReference type="SMART" id="SM00645"/>
    </source>
</evidence>
<dbReference type="InterPro" id="IPR013201">
    <property type="entry name" value="Prot_inhib_I29"/>
</dbReference>
<dbReference type="CDD" id="cd02248">
    <property type="entry name" value="Peptidase_C1A"/>
    <property type="match status" value="1"/>
</dbReference>
<keyword evidence="6" id="KW-0325">Glycoprotein</keyword>
<dbReference type="InterPro" id="IPR037277">
    <property type="entry name" value="Granulin_sf"/>
</dbReference>
<evidence type="ECO:0000256" key="2">
    <source>
        <dbReference type="ARBA" id="ARBA00022670"/>
    </source>
</evidence>
<evidence type="ECO:0000259" key="8">
    <source>
        <dbReference type="SMART" id="SM00277"/>
    </source>
</evidence>
<dbReference type="PROSITE" id="PS00639">
    <property type="entry name" value="THIOL_PROTEASE_HIS"/>
    <property type="match status" value="1"/>
</dbReference>
<dbReference type="InterPro" id="IPR038765">
    <property type="entry name" value="Papain-like_cys_pep_sf"/>
</dbReference>
<feature type="signal peptide" evidence="7">
    <location>
        <begin position="1"/>
        <end position="26"/>
    </location>
</feature>
<dbReference type="AlphaFoldDB" id="A0A1S5VZH2"/>
<comment type="similarity">
    <text evidence="1">Belongs to the peptidase C1 family.</text>
</comment>
<sequence>MVLYRSASAAAMAMVMLLFLFNLSSALDMSIISYDNTHISKSNGRTDEEVMGLYEAWLVKHGKVYNALGEKEKRFEIFKDNLRFIDEHNSENRTYKVGLNRFADLTNEEYRSMYLGAKKSVKKNTLKAKNSDRYLPRVGEPLPDFVDWRKEGAVVDVKDQGSCGSCWAFSTIAAVEGINKIVTGELISLSEQELVDCDISYNEGCNGGLMDYAFEFIINNGGIDTEEDYPYTASDGSCDTFRKNAKVVTIDDYEDVPVNDERALKKAVANQPVSVAIEAGGRSFQFYESGVFTGRCGTALDHGVAAVGYGTENGVDYWLVRNSWGNSWGEAGYIKMERNVANTNTGKCGIAMEASYPIKKGQNPPNPGPSPPSPVKPPTVCDNYYSCPQSSTCCCVYEYYSYCFAWGCCPLESATCCDDHYSCCPHDYPVCNIDEGTCLTSKNNPLGVKALRRTPAMPHWAHGSEGKTNIA</sequence>
<feature type="domain" description="Peptidase C1A papain C-terminal" evidence="9">
    <location>
        <begin position="142"/>
        <end position="358"/>
    </location>
</feature>
<dbReference type="SUPFAM" id="SSF54001">
    <property type="entry name" value="Cysteine proteinases"/>
    <property type="match status" value="1"/>
</dbReference>
<dbReference type="SMART" id="SM00645">
    <property type="entry name" value="Pept_C1"/>
    <property type="match status" value="1"/>
</dbReference>
<dbReference type="SUPFAM" id="SSF57277">
    <property type="entry name" value="Granulin repeat"/>
    <property type="match status" value="1"/>
</dbReference>
<dbReference type="GO" id="GO:0006508">
    <property type="term" value="P:proteolysis"/>
    <property type="evidence" value="ECO:0007669"/>
    <property type="project" value="UniProtKB-KW"/>
</dbReference>
<name>A0A1S5VZH2_LITCN</name>
<dbReference type="PRINTS" id="PR00705">
    <property type="entry name" value="PAPAIN"/>
</dbReference>
<accession>A0A1S5VZH2</accession>
<reference evidence="11" key="1">
    <citation type="journal article" date="2017" name="Biochim. Biophys. Acta">
        <title>Redox regulation of methionine in calmodulin affects the activity levels of senescence-related transcription factors in litchi.</title>
        <authorList>
            <person name="Jiang G."/>
            <person name="Xiao L."/>
            <person name="Yan H."/>
            <person name="Zhang D."/>
            <person name="Wu F."/>
            <person name="Liu X."/>
            <person name="Su X."/>
            <person name="Dong X."/>
            <person name="Wang J."/>
            <person name="Duan X."/>
            <person name="Jiang Y."/>
        </authorList>
    </citation>
    <scope>NUCLEOTIDE SEQUENCE</scope>
</reference>
<evidence type="ECO:0000256" key="5">
    <source>
        <dbReference type="ARBA" id="ARBA00023157"/>
    </source>
</evidence>
<keyword evidence="5" id="KW-1015">Disulfide bond</keyword>
<dbReference type="Pfam" id="PF08246">
    <property type="entry name" value="Inhibitor_I29"/>
    <property type="match status" value="1"/>
</dbReference>
<dbReference type="EMBL" id="KY475581">
    <property type="protein sequence ID" value="AQP31375.1"/>
    <property type="molecule type" value="mRNA"/>
</dbReference>
<proteinExistence type="evidence at transcript level"/>
<dbReference type="InterPro" id="IPR025660">
    <property type="entry name" value="Pept_his_AS"/>
</dbReference>
<dbReference type="GO" id="GO:0008234">
    <property type="term" value="F:cysteine-type peptidase activity"/>
    <property type="evidence" value="ECO:0007669"/>
    <property type="project" value="UniProtKB-KW"/>
</dbReference>
<dbReference type="InterPro" id="IPR039417">
    <property type="entry name" value="Peptidase_C1A_papain-like"/>
</dbReference>
<dbReference type="InterPro" id="IPR013128">
    <property type="entry name" value="Peptidase_C1A"/>
</dbReference>
<dbReference type="Pfam" id="PF00112">
    <property type="entry name" value="Peptidase_C1"/>
    <property type="match status" value="1"/>
</dbReference>
<dbReference type="PROSITE" id="PS00139">
    <property type="entry name" value="THIOL_PROTEASE_CYS"/>
    <property type="match status" value="1"/>
</dbReference>
<organism evidence="11">
    <name type="scientific">Litchi chinensis</name>
    <name type="common">Lychee</name>
    <dbReference type="NCBI Taxonomy" id="151069"/>
    <lineage>
        <taxon>Eukaryota</taxon>
        <taxon>Viridiplantae</taxon>
        <taxon>Streptophyta</taxon>
        <taxon>Embryophyta</taxon>
        <taxon>Tracheophyta</taxon>
        <taxon>Spermatophyta</taxon>
        <taxon>Magnoliopsida</taxon>
        <taxon>eudicotyledons</taxon>
        <taxon>Gunneridae</taxon>
        <taxon>Pentapetalae</taxon>
        <taxon>rosids</taxon>
        <taxon>malvids</taxon>
        <taxon>Sapindales</taxon>
        <taxon>Sapindaceae</taxon>
        <taxon>Litchi</taxon>
    </lineage>
</organism>
<feature type="domain" description="Granulins" evidence="8">
    <location>
        <begin position="381"/>
        <end position="438"/>
    </location>
</feature>
<dbReference type="InterPro" id="IPR025661">
    <property type="entry name" value="Pept_asp_AS"/>
</dbReference>
<evidence type="ECO:0000256" key="1">
    <source>
        <dbReference type="ARBA" id="ARBA00008455"/>
    </source>
</evidence>
<evidence type="ECO:0000256" key="3">
    <source>
        <dbReference type="ARBA" id="ARBA00022801"/>
    </source>
</evidence>
<keyword evidence="7" id="KW-0732">Signal</keyword>
<evidence type="ECO:0000313" key="11">
    <source>
        <dbReference type="EMBL" id="AQP31375.1"/>
    </source>
</evidence>
<keyword evidence="3" id="KW-0378">Hydrolase</keyword>
<gene>
    <name evidence="11" type="primary">CP1</name>
</gene>
<protein>
    <submittedName>
        <fullName evidence="11">Cysteine protease</fullName>
    </submittedName>
</protein>
<dbReference type="InterPro" id="IPR000169">
    <property type="entry name" value="Pept_cys_AS"/>
</dbReference>
<dbReference type="InterPro" id="IPR000668">
    <property type="entry name" value="Peptidase_C1A_C"/>
</dbReference>
<dbReference type="FunFam" id="2.10.25.160:FF:000002">
    <property type="entry name" value="Cysteine protease 1"/>
    <property type="match status" value="1"/>
</dbReference>
<dbReference type="SMART" id="SM00277">
    <property type="entry name" value="GRAN"/>
    <property type="match status" value="1"/>
</dbReference>
<evidence type="ECO:0000256" key="4">
    <source>
        <dbReference type="ARBA" id="ARBA00022807"/>
    </source>
</evidence>
<dbReference type="Gene3D" id="3.90.70.10">
    <property type="entry name" value="Cysteine proteinases"/>
    <property type="match status" value="1"/>
</dbReference>
<dbReference type="Pfam" id="PF00396">
    <property type="entry name" value="Granulin"/>
    <property type="match status" value="1"/>
</dbReference>
<evidence type="ECO:0000256" key="7">
    <source>
        <dbReference type="SAM" id="SignalP"/>
    </source>
</evidence>
<keyword evidence="2 11" id="KW-0645">Protease</keyword>
<feature type="chain" id="PRO_5018622942" evidence="7">
    <location>
        <begin position="27"/>
        <end position="471"/>
    </location>
</feature>
<feature type="domain" description="Cathepsin propeptide inhibitor" evidence="10">
    <location>
        <begin position="54"/>
        <end position="110"/>
    </location>
</feature>
<dbReference type="FunFam" id="3.90.70.10:FF:000068">
    <property type="entry name" value="Cysteine protease 1"/>
    <property type="match status" value="1"/>
</dbReference>
<dbReference type="SMART" id="SM00848">
    <property type="entry name" value="Inhibitor_I29"/>
    <property type="match status" value="1"/>
</dbReference>
<dbReference type="Gene3D" id="2.10.25.160">
    <property type="entry name" value="Granulin"/>
    <property type="match status" value="1"/>
</dbReference>
<dbReference type="PANTHER" id="PTHR12411">
    <property type="entry name" value="CYSTEINE PROTEASE FAMILY C1-RELATED"/>
    <property type="match status" value="1"/>
</dbReference>